<dbReference type="Proteomes" id="UP000325081">
    <property type="component" value="Unassembled WGS sequence"/>
</dbReference>
<reference evidence="2" key="1">
    <citation type="journal article" date="2019" name="Curr. Biol.">
        <title>Genome Sequence of Striga asiatica Provides Insight into the Evolution of Plant Parasitism.</title>
        <authorList>
            <person name="Yoshida S."/>
            <person name="Kim S."/>
            <person name="Wafula E.K."/>
            <person name="Tanskanen J."/>
            <person name="Kim Y.M."/>
            <person name="Honaas L."/>
            <person name="Yang Z."/>
            <person name="Spallek T."/>
            <person name="Conn C.E."/>
            <person name="Ichihashi Y."/>
            <person name="Cheong K."/>
            <person name="Cui S."/>
            <person name="Der J.P."/>
            <person name="Gundlach H."/>
            <person name="Jiao Y."/>
            <person name="Hori C."/>
            <person name="Ishida J.K."/>
            <person name="Kasahara H."/>
            <person name="Kiba T."/>
            <person name="Kim M.S."/>
            <person name="Koo N."/>
            <person name="Laohavisit A."/>
            <person name="Lee Y.H."/>
            <person name="Lumba S."/>
            <person name="McCourt P."/>
            <person name="Mortimer J.C."/>
            <person name="Mutuku J.M."/>
            <person name="Nomura T."/>
            <person name="Sasaki-Sekimoto Y."/>
            <person name="Seto Y."/>
            <person name="Wang Y."/>
            <person name="Wakatake T."/>
            <person name="Sakakibara H."/>
            <person name="Demura T."/>
            <person name="Yamaguchi S."/>
            <person name="Yoneyama K."/>
            <person name="Manabe R.I."/>
            <person name="Nelson D.C."/>
            <person name="Schulman A.H."/>
            <person name="Timko M.P."/>
            <person name="dePamphilis C.W."/>
            <person name="Choi D."/>
            <person name="Shirasu K."/>
        </authorList>
    </citation>
    <scope>NUCLEOTIDE SEQUENCE [LARGE SCALE GENOMIC DNA]</scope>
    <source>
        <strain evidence="2">cv. UVA1</strain>
    </source>
</reference>
<protein>
    <submittedName>
        <fullName evidence="1">Lipid-A-disaccharide synthase</fullName>
    </submittedName>
</protein>
<comment type="caution">
    <text evidence="1">The sequence shown here is derived from an EMBL/GenBank/DDBJ whole genome shotgun (WGS) entry which is preliminary data.</text>
</comment>
<gene>
    <name evidence="1" type="ORF">STAS_17175</name>
</gene>
<dbReference type="EMBL" id="BKCP01005905">
    <property type="protein sequence ID" value="GER40497.1"/>
    <property type="molecule type" value="Genomic_DNA"/>
</dbReference>
<dbReference type="AlphaFoldDB" id="A0A5A7Q7W0"/>
<sequence>MVVDVIGRFVGIHKKQTKTFDNITTHFAEITLEDTDRESEPRVTLQFCRAKAVGDKFNIANFISQVMEDALNCKVNRRRQCSIVISETENIEFSVNTINYLYYL</sequence>
<keyword evidence="2" id="KW-1185">Reference proteome</keyword>
<organism evidence="1 2">
    <name type="scientific">Striga asiatica</name>
    <name type="common">Asiatic witchweed</name>
    <name type="synonym">Buchnera asiatica</name>
    <dbReference type="NCBI Taxonomy" id="4170"/>
    <lineage>
        <taxon>Eukaryota</taxon>
        <taxon>Viridiplantae</taxon>
        <taxon>Streptophyta</taxon>
        <taxon>Embryophyta</taxon>
        <taxon>Tracheophyta</taxon>
        <taxon>Spermatophyta</taxon>
        <taxon>Magnoliopsida</taxon>
        <taxon>eudicotyledons</taxon>
        <taxon>Gunneridae</taxon>
        <taxon>Pentapetalae</taxon>
        <taxon>asterids</taxon>
        <taxon>lamiids</taxon>
        <taxon>Lamiales</taxon>
        <taxon>Orobanchaceae</taxon>
        <taxon>Buchnereae</taxon>
        <taxon>Striga</taxon>
    </lineage>
</organism>
<evidence type="ECO:0000313" key="1">
    <source>
        <dbReference type="EMBL" id="GER40497.1"/>
    </source>
</evidence>
<name>A0A5A7Q7W0_STRAF</name>
<accession>A0A5A7Q7W0</accession>
<proteinExistence type="predicted"/>
<evidence type="ECO:0000313" key="2">
    <source>
        <dbReference type="Proteomes" id="UP000325081"/>
    </source>
</evidence>